<dbReference type="GO" id="GO:0003676">
    <property type="term" value="F:nucleic acid binding"/>
    <property type="evidence" value="ECO:0007669"/>
    <property type="project" value="InterPro"/>
</dbReference>
<dbReference type="EMBL" id="AZHW01000643">
    <property type="protein sequence ID" value="ETW97606.1"/>
    <property type="molecule type" value="Genomic_DNA"/>
</dbReference>
<dbReference type="InterPro" id="IPR003029">
    <property type="entry name" value="S1_domain"/>
</dbReference>
<name>W4LJS6_ENTF1</name>
<evidence type="ECO:0000259" key="1">
    <source>
        <dbReference type="PROSITE" id="PS50126"/>
    </source>
</evidence>
<feature type="domain" description="S1 motif" evidence="1">
    <location>
        <begin position="90"/>
        <end position="151"/>
    </location>
</feature>
<dbReference type="Gene3D" id="2.40.50.140">
    <property type="entry name" value="Nucleic acid-binding proteins"/>
    <property type="match status" value="2"/>
</dbReference>
<organism evidence="2 3">
    <name type="scientific">Entotheonella factor</name>
    <dbReference type="NCBI Taxonomy" id="1429438"/>
    <lineage>
        <taxon>Bacteria</taxon>
        <taxon>Pseudomonadati</taxon>
        <taxon>Nitrospinota/Tectimicrobiota group</taxon>
        <taxon>Candidatus Tectimicrobiota</taxon>
        <taxon>Candidatus Entotheonellia</taxon>
        <taxon>Candidatus Entotheonellales</taxon>
        <taxon>Candidatus Entotheonellaceae</taxon>
        <taxon>Candidatus Entotheonella</taxon>
    </lineage>
</organism>
<dbReference type="HOGENOM" id="CLU_1692266_0_0_7"/>
<sequence length="155" mass="17970">MLYIDDIVSATIVELKPYGMYLKSDSDQILVLLPEISWEPLRDLKQIYSEGDIISVKMLEFIPTEELYKGSIRQLRPEDNPYNQLLRFKNKVMQGMIKGIYSDDVTVALPHNVWGHIPIDEIDERLKVGDEIFVRVKSVDPEQCELKLTFAGRKQ</sequence>
<keyword evidence="3" id="KW-1185">Reference proteome</keyword>
<comment type="caution">
    <text evidence="2">The sequence shown here is derived from an EMBL/GenBank/DDBJ whole genome shotgun (WGS) entry which is preliminary data.</text>
</comment>
<dbReference type="Proteomes" id="UP000019141">
    <property type="component" value="Unassembled WGS sequence"/>
</dbReference>
<dbReference type="SUPFAM" id="SSF50249">
    <property type="entry name" value="Nucleic acid-binding proteins"/>
    <property type="match status" value="2"/>
</dbReference>
<proteinExistence type="predicted"/>
<dbReference type="AlphaFoldDB" id="W4LJS6"/>
<dbReference type="SMART" id="SM00316">
    <property type="entry name" value="S1"/>
    <property type="match status" value="2"/>
</dbReference>
<accession>W4LJS6</accession>
<reference evidence="2 3" key="1">
    <citation type="journal article" date="2014" name="Nature">
        <title>An environmental bacterial taxon with a large and distinct metabolic repertoire.</title>
        <authorList>
            <person name="Wilson M.C."/>
            <person name="Mori T."/>
            <person name="Ruckert C."/>
            <person name="Uria A.R."/>
            <person name="Helf M.J."/>
            <person name="Takada K."/>
            <person name="Gernert C."/>
            <person name="Steffens U.A."/>
            <person name="Heycke N."/>
            <person name="Schmitt S."/>
            <person name="Rinke C."/>
            <person name="Helfrich E.J."/>
            <person name="Brachmann A.O."/>
            <person name="Gurgui C."/>
            <person name="Wakimoto T."/>
            <person name="Kracht M."/>
            <person name="Crusemann M."/>
            <person name="Hentschel U."/>
            <person name="Abe I."/>
            <person name="Matsunaga S."/>
            <person name="Kalinowski J."/>
            <person name="Takeyama H."/>
            <person name="Piel J."/>
        </authorList>
    </citation>
    <scope>NUCLEOTIDE SEQUENCE [LARGE SCALE GENOMIC DNA]</scope>
    <source>
        <strain evidence="3">TSY1</strain>
    </source>
</reference>
<dbReference type="PROSITE" id="PS50126">
    <property type="entry name" value="S1"/>
    <property type="match status" value="1"/>
</dbReference>
<protein>
    <recommendedName>
        <fullName evidence="1">S1 motif domain-containing protein</fullName>
    </recommendedName>
</protein>
<evidence type="ECO:0000313" key="2">
    <source>
        <dbReference type="EMBL" id="ETW97606.1"/>
    </source>
</evidence>
<dbReference type="CDD" id="cd00164">
    <property type="entry name" value="S1_like"/>
    <property type="match status" value="1"/>
</dbReference>
<evidence type="ECO:0000313" key="3">
    <source>
        <dbReference type="Proteomes" id="UP000019141"/>
    </source>
</evidence>
<gene>
    <name evidence="2" type="ORF">ETSY1_22025</name>
</gene>
<dbReference type="InterPro" id="IPR012340">
    <property type="entry name" value="NA-bd_OB-fold"/>
</dbReference>